<comment type="catalytic activity">
    <reaction evidence="2">
        <text>N-terminal N-formyl-L-methionyl-[peptide] + H2O = N-terminal L-methionyl-[peptide] + formate</text>
        <dbReference type="Rhea" id="RHEA:24420"/>
        <dbReference type="Rhea" id="RHEA-COMP:10639"/>
        <dbReference type="Rhea" id="RHEA-COMP:10640"/>
        <dbReference type="ChEBI" id="CHEBI:15377"/>
        <dbReference type="ChEBI" id="CHEBI:15740"/>
        <dbReference type="ChEBI" id="CHEBI:49298"/>
        <dbReference type="ChEBI" id="CHEBI:64731"/>
        <dbReference type="EC" id="3.5.1.88"/>
    </reaction>
</comment>
<proteinExistence type="inferred from homology"/>
<organism evidence="3 4">
    <name type="scientific">Cereibacter ovatus</name>
    <dbReference type="NCBI Taxonomy" id="439529"/>
    <lineage>
        <taxon>Bacteria</taxon>
        <taxon>Pseudomonadati</taxon>
        <taxon>Pseudomonadota</taxon>
        <taxon>Alphaproteobacteria</taxon>
        <taxon>Rhodobacterales</taxon>
        <taxon>Paracoccaceae</taxon>
        <taxon>Cereibacter</taxon>
    </lineage>
</organism>
<feature type="binding site" evidence="2">
    <location>
        <position position="93"/>
    </location>
    <ligand>
        <name>Fe cation</name>
        <dbReference type="ChEBI" id="CHEBI:24875"/>
    </ligand>
</feature>
<dbReference type="CDD" id="cd00487">
    <property type="entry name" value="Pep_deformylase"/>
    <property type="match status" value="1"/>
</dbReference>
<evidence type="ECO:0000256" key="2">
    <source>
        <dbReference type="HAMAP-Rule" id="MF_00163"/>
    </source>
</evidence>
<keyword evidence="2" id="KW-0378">Hydrolase</keyword>
<feature type="binding site" evidence="2">
    <location>
        <position position="135"/>
    </location>
    <ligand>
        <name>Fe cation</name>
        <dbReference type="ChEBI" id="CHEBI:24875"/>
    </ligand>
</feature>
<accession>A0A285D0Q7</accession>
<keyword evidence="2" id="KW-0648">Protein biosynthesis</keyword>
<dbReference type="PANTHER" id="PTHR10458:SF22">
    <property type="entry name" value="PEPTIDE DEFORMYLASE"/>
    <property type="match status" value="1"/>
</dbReference>
<keyword evidence="2" id="KW-0479">Metal-binding</keyword>
<dbReference type="PIRSF" id="PIRSF004749">
    <property type="entry name" value="Pep_def"/>
    <property type="match status" value="1"/>
</dbReference>
<dbReference type="InterPro" id="IPR036821">
    <property type="entry name" value="Peptide_deformylase_sf"/>
</dbReference>
<evidence type="ECO:0000313" key="3">
    <source>
        <dbReference type="EMBL" id="SNX72878.1"/>
    </source>
</evidence>
<dbReference type="OrthoDB" id="9804313at2"/>
<dbReference type="HAMAP" id="MF_00163">
    <property type="entry name" value="Pep_deformylase"/>
    <property type="match status" value="1"/>
</dbReference>
<dbReference type="Gene3D" id="3.90.45.10">
    <property type="entry name" value="Peptide deformylase"/>
    <property type="match status" value="1"/>
</dbReference>
<dbReference type="EMBL" id="OAOQ01000013">
    <property type="protein sequence ID" value="SNX72878.1"/>
    <property type="molecule type" value="Genomic_DNA"/>
</dbReference>
<keyword evidence="4" id="KW-1185">Reference proteome</keyword>
<dbReference type="NCBIfam" id="TIGR00079">
    <property type="entry name" value="pept_deformyl"/>
    <property type="match status" value="1"/>
</dbReference>
<dbReference type="NCBIfam" id="NF001159">
    <property type="entry name" value="PRK00150.1-3"/>
    <property type="match status" value="1"/>
</dbReference>
<comment type="similarity">
    <text evidence="1 2">Belongs to the polypeptide deformylase family.</text>
</comment>
<name>A0A285D0Q7_9RHOB</name>
<evidence type="ECO:0000313" key="4">
    <source>
        <dbReference type="Proteomes" id="UP000219467"/>
    </source>
</evidence>
<dbReference type="SUPFAM" id="SSF56420">
    <property type="entry name" value="Peptide deformylase"/>
    <property type="match status" value="1"/>
</dbReference>
<comment type="cofactor">
    <cofactor evidence="2">
        <name>Fe(2+)</name>
        <dbReference type="ChEBI" id="CHEBI:29033"/>
    </cofactor>
    <text evidence="2">Binds 1 Fe(2+) ion.</text>
</comment>
<dbReference type="RefSeq" id="WP_097031173.1">
    <property type="nucleotide sequence ID" value="NZ_OAOQ01000013.1"/>
</dbReference>
<evidence type="ECO:0000256" key="1">
    <source>
        <dbReference type="ARBA" id="ARBA00010759"/>
    </source>
</evidence>
<dbReference type="PANTHER" id="PTHR10458">
    <property type="entry name" value="PEPTIDE DEFORMYLASE"/>
    <property type="match status" value="1"/>
</dbReference>
<dbReference type="InterPro" id="IPR023635">
    <property type="entry name" value="Peptide_deformylase"/>
</dbReference>
<sequence length="163" mass="17515">MSALPVLRWPDPRLTQRCGAATLGPDLDRLAADMLAVMYHERGRGLAAPQVGAMLRLFVMDVAWKEGPAEPQVFVNPEILWMSDDRTEGPEGCLSIPGVVAHVSRAASIRLRWTSLFGAEQEAGFSGLAAICAQHEIDHLDGVVTLDRLSPAARAAALAEYAA</sequence>
<feature type="binding site" evidence="2">
    <location>
        <position position="139"/>
    </location>
    <ligand>
        <name>Fe cation</name>
        <dbReference type="ChEBI" id="CHEBI:24875"/>
    </ligand>
</feature>
<reference evidence="4" key="1">
    <citation type="submission" date="2017-08" db="EMBL/GenBank/DDBJ databases">
        <authorList>
            <person name="Varghese N."/>
            <person name="Submissions S."/>
        </authorList>
    </citation>
    <scope>NUCLEOTIDE SEQUENCE [LARGE SCALE GENOMIC DNA]</scope>
    <source>
        <strain evidence="4">JA234</strain>
    </source>
</reference>
<keyword evidence="2" id="KW-0408">Iron</keyword>
<dbReference type="AlphaFoldDB" id="A0A285D0Q7"/>
<protein>
    <recommendedName>
        <fullName evidence="2">Peptide deformylase</fullName>
        <shortName evidence="2">PDF</shortName>
        <ecNumber evidence="2">3.5.1.88</ecNumber>
    </recommendedName>
    <alternativeName>
        <fullName evidence="2">Polypeptide deformylase</fullName>
    </alternativeName>
</protein>
<dbReference type="EC" id="3.5.1.88" evidence="2"/>
<comment type="function">
    <text evidence="2">Removes the formyl group from the N-terminal Met of newly synthesized proteins. Requires at least a dipeptide for an efficient rate of reaction. N-terminal L-methionine is a prerequisite for activity but the enzyme has broad specificity at other positions.</text>
</comment>
<dbReference type="PRINTS" id="PR01576">
    <property type="entry name" value="PDEFORMYLASE"/>
</dbReference>
<dbReference type="Proteomes" id="UP000219467">
    <property type="component" value="Unassembled WGS sequence"/>
</dbReference>
<dbReference type="GO" id="GO:0042586">
    <property type="term" value="F:peptide deformylase activity"/>
    <property type="evidence" value="ECO:0007669"/>
    <property type="project" value="UniProtKB-UniRule"/>
</dbReference>
<feature type="active site" evidence="2">
    <location>
        <position position="136"/>
    </location>
</feature>
<gene>
    <name evidence="2" type="primary">def</name>
    <name evidence="3" type="ORF">SAMN05878503_11376</name>
</gene>
<dbReference type="GO" id="GO:0046872">
    <property type="term" value="F:metal ion binding"/>
    <property type="evidence" value="ECO:0007669"/>
    <property type="project" value="UniProtKB-KW"/>
</dbReference>
<dbReference type="GO" id="GO:0006412">
    <property type="term" value="P:translation"/>
    <property type="evidence" value="ECO:0007669"/>
    <property type="project" value="UniProtKB-UniRule"/>
</dbReference>
<dbReference type="Pfam" id="PF01327">
    <property type="entry name" value="Pep_deformylase"/>
    <property type="match status" value="1"/>
</dbReference>